<dbReference type="Proteomes" id="UP000542674">
    <property type="component" value="Unassembled WGS sequence"/>
</dbReference>
<keyword evidence="9" id="KW-1185">Reference proteome</keyword>
<accession>A0A7W7T1A2</accession>
<dbReference type="PANTHER" id="PTHR43671">
    <property type="entry name" value="SERINE/THREONINE-PROTEIN KINASE NEK"/>
    <property type="match status" value="1"/>
</dbReference>
<dbReference type="PROSITE" id="PS50011">
    <property type="entry name" value="PROTEIN_KINASE_DOM"/>
    <property type="match status" value="1"/>
</dbReference>
<reference evidence="8 9" key="1">
    <citation type="submission" date="2020-08" db="EMBL/GenBank/DDBJ databases">
        <title>Sequencing the genomes of 1000 actinobacteria strains.</title>
        <authorList>
            <person name="Klenk H.-P."/>
        </authorList>
    </citation>
    <scope>NUCLEOTIDE SEQUENCE [LARGE SCALE GENOMIC DNA]</scope>
    <source>
        <strain evidence="8 9">DSM 45084</strain>
    </source>
</reference>
<dbReference type="CDD" id="cd14014">
    <property type="entry name" value="STKc_PknB_like"/>
    <property type="match status" value="1"/>
</dbReference>
<dbReference type="InterPro" id="IPR008271">
    <property type="entry name" value="Ser/Thr_kinase_AS"/>
</dbReference>
<dbReference type="Gene3D" id="3.30.200.20">
    <property type="entry name" value="Phosphorylase Kinase, domain 1"/>
    <property type="match status" value="1"/>
</dbReference>
<dbReference type="AlphaFoldDB" id="A0A7W7T1A2"/>
<protein>
    <recommendedName>
        <fullName evidence="1">non-specific serine/threonine protein kinase</fullName>
        <ecNumber evidence="1">2.7.11.1</ecNumber>
    </recommendedName>
</protein>
<feature type="region of interest" description="Disordered" evidence="6">
    <location>
        <begin position="317"/>
        <end position="411"/>
    </location>
</feature>
<dbReference type="GO" id="GO:0004674">
    <property type="term" value="F:protein serine/threonine kinase activity"/>
    <property type="evidence" value="ECO:0007669"/>
    <property type="project" value="UniProtKB-EC"/>
</dbReference>
<sequence>MWDGDLTGEVLNSRYAVGGLYGAGGMAEVYRAFDTRMDRRVAIKVFQGDAASEERVRLDREARMLASLHCPGVVAVYDTGIVRGRPYYVMQPIDGGTLRRRMREPIAPSVVARIGAQVAEILAAVHAHDIVHRDVKPSNILLDLGERRAYLADFGLALQGQLTRVTRTGVLVGTAGYLSPEQVRGGDVTAASDVYALGLVLLECLTGWPEYPGGDTESALARLHREPCVPAGLPASLTDVLVAMTSSVPGNRPTADVCVRRLVRAERDCLGLEPLSGDGVVTRPEPPADRRRSVRVLAGVAAVVGVLAVAGALLCRGTPPVDERSAPGIAATRTSATTPGSSTVDLPGAVPEEPVAETTPVRSGAAVPETLPPRIGSATVVEPTEGTTAPEPPKPTVPAKGKGNGKGKPKG</sequence>
<organism evidence="8 9">
    <name type="scientific">Saccharothrix violaceirubra</name>
    <dbReference type="NCBI Taxonomy" id="413306"/>
    <lineage>
        <taxon>Bacteria</taxon>
        <taxon>Bacillati</taxon>
        <taxon>Actinomycetota</taxon>
        <taxon>Actinomycetes</taxon>
        <taxon>Pseudonocardiales</taxon>
        <taxon>Pseudonocardiaceae</taxon>
        <taxon>Saccharothrix</taxon>
    </lineage>
</organism>
<evidence type="ECO:0000256" key="5">
    <source>
        <dbReference type="ARBA" id="ARBA00022840"/>
    </source>
</evidence>
<dbReference type="PROSITE" id="PS00108">
    <property type="entry name" value="PROTEIN_KINASE_ST"/>
    <property type="match status" value="1"/>
</dbReference>
<dbReference type="InterPro" id="IPR011009">
    <property type="entry name" value="Kinase-like_dom_sf"/>
</dbReference>
<dbReference type="SMART" id="SM00220">
    <property type="entry name" value="S_TKc"/>
    <property type="match status" value="1"/>
</dbReference>
<evidence type="ECO:0000256" key="4">
    <source>
        <dbReference type="ARBA" id="ARBA00022777"/>
    </source>
</evidence>
<evidence type="ECO:0000259" key="7">
    <source>
        <dbReference type="PROSITE" id="PS50011"/>
    </source>
</evidence>
<keyword evidence="3" id="KW-0547">Nucleotide-binding</keyword>
<proteinExistence type="predicted"/>
<dbReference type="RefSeq" id="WP_184667956.1">
    <property type="nucleotide sequence ID" value="NZ_BAABAI010000015.1"/>
</dbReference>
<comment type="caution">
    <text evidence="8">The sequence shown here is derived from an EMBL/GenBank/DDBJ whole genome shotgun (WGS) entry which is preliminary data.</text>
</comment>
<feature type="domain" description="Protein kinase" evidence="7">
    <location>
        <begin position="15"/>
        <end position="270"/>
    </location>
</feature>
<keyword evidence="2" id="KW-0808">Transferase</keyword>
<evidence type="ECO:0000256" key="1">
    <source>
        <dbReference type="ARBA" id="ARBA00012513"/>
    </source>
</evidence>
<evidence type="ECO:0000256" key="3">
    <source>
        <dbReference type="ARBA" id="ARBA00022741"/>
    </source>
</evidence>
<feature type="compositionally biased region" description="Polar residues" evidence="6">
    <location>
        <begin position="332"/>
        <end position="344"/>
    </location>
</feature>
<evidence type="ECO:0000313" key="8">
    <source>
        <dbReference type="EMBL" id="MBB4964739.1"/>
    </source>
</evidence>
<dbReference type="Gene3D" id="1.10.510.10">
    <property type="entry name" value="Transferase(Phosphotransferase) domain 1"/>
    <property type="match status" value="1"/>
</dbReference>
<keyword evidence="5" id="KW-0067">ATP-binding</keyword>
<keyword evidence="4" id="KW-0418">Kinase</keyword>
<name>A0A7W7T1A2_9PSEU</name>
<dbReference type="GO" id="GO:0005524">
    <property type="term" value="F:ATP binding"/>
    <property type="evidence" value="ECO:0007669"/>
    <property type="project" value="UniProtKB-KW"/>
</dbReference>
<evidence type="ECO:0000256" key="6">
    <source>
        <dbReference type="SAM" id="MobiDB-lite"/>
    </source>
</evidence>
<dbReference type="EC" id="2.7.11.1" evidence="1"/>
<dbReference type="InterPro" id="IPR050660">
    <property type="entry name" value="NEK_Ser/Thr_kinase"/>
</dbReference>
<dbReference type="Pfam" id="PF00069">
    <property type="entry name" value="Pkinase"/>
    <property type="match status" value="1"/>
</dbReference>
<feature type="compositionally biased region" description="Low complexity" evidence="6">
    <location>
        <begin position="378"/>
        <end position="389"/>
    </location>
</feature>
<gene>
    <name evidence="8" type="ORF">F4559_002098</name>
</gene>
<evidence type="ECO:0000313" key="9">
    <source>
        <dbReference type="Proteomes" id="UP000542674"/>
    </source>
</evidence>
<dbReference type="EMBL" id="JACHJS010000001">
    <property type="protein sequence ID" value="MBB4964739.1"/>
    <property type="molecule type" value="Genomic_DNA"/>
</dbReference>
<dbReference type="PANTHER" id="PTHR43671:SF13">
    <property type="entry name" value="SERINE_THREONINE-PROTEIN KINASE NEK2"/>
    <property type="match status" value="1"/>
</dbReference>
<evidence type="ECO:0000256" key="2">
    <source>
        <dbReference type="ARBA" id="ARBA00022679"/>
    </source>
</evidence>
<dbReference type="InterPro" id="IPR000719">
    <property type="entry name" value="Prot_kinase_dom"/>
</dbReference>
<dbReference type="SUPFAM" id="SSF56112">
    <property type="entry name" value="Protein kinase-like (PK-like)"/>
    <property type="match status" value="1"/>
</dbReference>